<comment type="caution">
    <text evidence="1">The sequence shown here is derived from an EMBL/GenBank/DDBJ whole genome shotgun (WGS) entry which is preliminary data.</text>
</comment>
<accession>A0ABU5R5T2</accession>
<proteinExistence type="predicted"/>
<dbReference type="RefSeq" id="WP_323327754.1">
    <property type="nucleotide sequence ID" value="NZ_JAYFSI010000002.1"/>
</dbReference>
<dbReference type="EMBL" id="JAYFSI010000002">
    <property type="protein sequence ID" value="MEA5360636.1"/>
    <property type="molecule type" value="Genomic_DNA"/>
</dbReference>
<name>A0ABU5R5T2_9PSEU</name>
<organism evidence="1 2">
    <name type="scientific">Amycolatopsis heterodermiae</name>
    <dbReference type="NCBI Taxonomy" id="3110235"/>
    <lineage>
        <taxon>Bacteria</taxon>
        <taxon>Bacillati</taxon>
        <taxon>Actinomycetota</taxon>
        <taxon>Actinomycetes</taxon>
        <taxon>Pseudonocardiales</taxon>
        <taxon>Pseudonocardiaceae</taxon>
        <taxon>Amycolatopsis</taxon>
    </lineage>
</organism>
<protein>
    <submittedName>
        <fullName evidence="1">Uncharacterized protein</fullName>
    </submittedName>
</protein>
<evidence type="ECO:0000313" key="1">
    <source>
        <dbReference type="EMBL" id="MEA5360636.1"/>
    </source>
</evidence>
<reference evidence="1 2" key="1">
    <citation type="submission" date="2023-12" db="EMBL/GenBank/DDBJ databases">
        <title>Amycolatopsis sp. V23-08.</title>
        <authorList>
            <person name="Somphong A."/>
        </authorList>
    </citation>
    <scope>NUCLEOTIDE SEQUENCE [LARGE SCALE GENOMIC DNA]</scope>
    <source>
        <strain evidence="1 2">V23-08</strain>
    </source>
</reference>
<dbReference type="Proteomes" id="UP001304298">
    <property type="component" value="Unassembled WGS sequence"/>
</dbReference>
<gene>
    <name evidence="1" type="ORF">VA596_13895</name>
</gene>
<sequence length="182" mass="20183">MRDQWREPVIVLRLGDTDLGFDVPGRREDGTVEGTRRVRRFFWTILRGIGRAVMYVFLLANGGAAGRPFQREVAVSGPANALALEPADSLRSLRGPWIVFSPGGVALVDTGSTFADPADAPPPRIAWQAREPQAPSVRFAKRTLTWPDGSVFRFSLHGRGEDQHLRKFVEPSGVVHWDGRPE</sequence>
<keyword evidence="2" id="KW-1185">Reference proteome</keyword>
<evidence type="ECO:0000313" key="2">
    <source>
        <dbReference type="Proteomes" id="UP001304298"/>
    </source>
</evidence>